<sequence length="2041" mass="225155">MVSSLASQLAQNASLNSSFLADRSRRKASESYLFTGREADQHDLESIYALGYNGYLQLVSVNDAFAEFEDSLFSSAAKSTDRTLLSPEANSQLHASISSFLSALGPYLLEAPAGKVLEWLVRRFRINEFDIEAILSLFLPYHETLHFAKMNTILHIQPDSAWSFLLPFKSAAQSVPRIALVSEMMRNADVARFITTLLPHAITEKRAHTTLIAFNAATLHDFISCSKTLNEGTVAFILPALIEPLQNRANSNKDSILGSYALLSALSQKCLLTPTAVQTIVIAMSNCARQVGTTQYVNAVISVCEPQRELDMLPDTTVKTILRIANIDVEIQNALLWEGIEKFLFALLPGLIHRLDDEIVTIFLESLLTAAHLPASFVARFTDRLIRSALDESSSSSKIAASRQFLSNIQQRHPTIFQSTVDEITQTDKGLKSSAEQLVVSLFTCIDSVSGSRGSANMIVASVNAEPRVRADAVGKLFDSLSDSSSISPADVDSVHSALISRIQDPNQLVLDALYNEPEKLCKVVLSKPGQYLDGLDAILNSTTVKLKHAVLKIHFTFLISRFCPQVDSLNLEHSFQRIIFPFLLYSKPRQRTASLVWDLIEQHMSNAAMSPAFELLRNSAEARRTVQEEEEDSSEKMAKMNLAITSKIAGESTVFHDLDVLIRKVKDSNAHTRVFSLLITRALLERLSGEHQVEAGHRILTILNRENLTELDLSSLSAEEIAERLKDAALAQIAVLKPNSKNTSLWLQLSVISVVTSSVKPEGLAIDWIANQSLDDLDSRGYQYAELKRAIYKLTHTMGPAVRMYLVRNLFVSLQRDALVFLAGIWLNAKSGDALLIASALQHANVFLQAHISANVGVDFQTIVPALLVALQNSESNVRRAAVQCFVSLTKADQKFTEVYAFDAIYGASQDQLQYLSQEDLKLYLQAIIEHQQHFLFDAGYSKVFHQEHLGKAAKDSKKDASYKYRVLCYLLSHINAMTLPSAQTKLLGTISDISDKSKAEILLPTIQSLVEKPLNALSKLFGSYLDEIAKLCVSSFDLSVLADLNSGKPLWDVFISLLRRSLSSEGLSGPLPSLPSVMAQLLASTVFTGLNSERKTEVCQVIIEQGAQADSAIVRKSPLAIAYISLLDDATVIMQLLSHLQSAMLDGPRASKRVKLSDGPEDVMSRLSLFSEVLGSKSLPGSFDLISHLLETLDKVMQSVASPQADITFIEQSLMSAVENVAEKVTVSVARHLSKLSVDDVYTQEVPNLVPNTIRLDILVELIRVTNNPQTFHQALLLISNLTRLAPDSVLHNIMPIFTFMGSNVFHRDDTYSFAVVQKTVDNIVPVMIASLKQRHQSGLDLYIVARDFLRVFTDAANHIPRHRRANFFTHLVSVLGPMDFLAPVCLLLVEKSTNRIVRQNAEDVQNALTLPTSLLHHFSSHVQTFVLTEMLRESERLMERVTNPDVSRSTFLDESLTEEHSASPSALHKRRSQAIIVFVGQAAKGFAREDANETLAGGKLSDLVSQLLKLSRATDPKVNDVVNAARSCLSKTTSVMSVSDFIDAVLLMLSSEDAVIQEGALELLSDRLPHVSDTVRKKITPSINKILAHIQTLLSQQSAEVLAIPCFKAAGSIGYTLRDGEESSITSLVPFAVSAIRSRKVTAQAITCLAPLPTKLGPRLIPYFRDIVSEGVIILHEGHDDLVASTVTILQGLLTTISTFWSKSELNQLVKLFIDLSVSQKMSSHVIQLMKSVTKRAPSKVLLPALCEMWQQVENASQIEAVTCYFDLLKRTIRTADRSTIQENLRSIFGVFLSAFDKTMGDSEARVVSAFVELVVKLNEATFKPLFRRLHDWAFVNETGTNGRKVVFCHVYTALLEFFKGLMNPYMTVVLGPLVDVLKAFTTSGSDDESLLIGVLGTLSTSLASDDGFWRDEKLRQVTSPLVNQIPVCARLSSSESKTLLQNCLVAAVENLTDDTLLKSLNLDILMHTRSEEPQVKLFALECSETLWKAHGGKLLGFVAETATFIAECCEDENDMVARESFKLKDAVENVAGSINGI</sequence>
<keyword evidence="11" id="KW-1185">Reference proteome</keyword>
<keyword evidence="6 8" id="KW-0539">Nucleus</keyword>
<evidence type="ECO:0000256" key="4">
    <source>
        <dbReference type="ARBA" id="ARBA00022517"/>
    </source>
</evidence>
<comment type="function">
    <text evidence="8">Involved in nucleolar processing of pre-18S ribosomal RNA.</text>
</comment>
<keyword evidence="4 8" id="KW-0690">Ribosome biogenesis</keyword>
<organism evidence="10 11">
    <name type="scientific">Marasmiellus scandens</name>
    <dbReference type="NCBI Taxonomy" id="2682957"/>
    <lineage>
        <taxon>Eukaryota</taxon>
        <taxon>Fungi</taxon>
        <taxon>Dikarya</taxon>
        <taxon>Basidiomycota</taxon>
        <taxon>Agaricomycotina</taxon>
        <taxon>Agaricomycetes</taxon>
        <taxon>Agaricomycetidae</taxon>
        <taxon>Agaricales</taxon>
        <taxon>Marasmiineae</taxon>
        <taxon>Omphalotaceae</taxon>
        <taxon>Marasmiellus</taxon>
    </lineage>
</organism>
<dbReference type="Proteomes" id="UP001498398">
    <property type="component" value="Unassembled WGS sequence"/>
</dbReference>
<evidence type="ECO:0000313" key="10">
    <source>
        <dbReference type="EMBL" id="KAK7441842.1"/>
    </source>
</evidence>
<dbReference type="Gene3D" id="1.25.10.10">
    <property type="entry name" value="Leucine-rich Repeat Variant"/>
    <property type="match status" value="1"/>
</dbReference>
<evidence type="ECO:0000256" key="7">
    <source>
        <dbReference type="ARBA" id="ARBA00023274"/>
    </source>
</evidence>
<keyword evidence="5 8" id="KW-0698">rRNA processing</keyword>
<comment type="similarity">
    <text evidence="2 8">Belongs to the HEATR1/UTP10 family.</text>
</comment>
<dbReference type="InterPro" id="IPR016024">
    <property type="entry name" value="ARM-type_fold"/>
</dbReference>
<accession>A0ABR1IZI5</accession>
<reference evidence="10 11" key="1">
    <citation type="submission" date="2024-01" db="EMBL/GenBank/DDBJ databases">
        <title>A draft genome for the cacao thread blight pathogen Marasmiellus scandens.</title>
        <authorList>
            <person name="Baruah I.K."/>
            <person name="Leung J."/>
            <person name="Bukari Y."/>
            <person name="Amoako-Attah I."/>
            <person name="Meinhardt L.W."/>
            <person name="Bailey B.A."/>
            <person name="Cohen S.P."/>
        </authorList>
    </citation>
    <scope>NUCLEOTIDE SEQUENCE [LARGE SCALE GENOMIC DNA]</scope>
    <source>
        <strain evidence="10 11">GH-19</strain>
    </source>
</reference>
<evidence type="ECO:0000256" key="3">
    <source>
        <dbReference type="ARBA" id="ARBA00015399"/>
    </source>
</evidence>
<name>A0ABR1IZI5_9AGAR</name>
<comment type="subcellular location">
    <subcellularLocation>
        <location evidence="1 8">Nucleus</location>
        <location evidence="1 8">Nucleolus</location>
    </subcellularLocation>
</comment>
<dbReference type="SUPFAM" id="SSF48371">
    <property type="entry name" value="ARM repeat"/>
    <property type="match status" value="3"/>
</dbReference>
<evidence type="ECO:0000256" key="8">
    <source>
        <dbReference type="RuleBase" id="RU367065"/>
    </source>
</evidence>
<dbReference type="InterPro" id="IPR011989">
    <property type="entry name" value="ARM-like"/>
</dbReference>
<proteinExistence type="inferred from homology"/>
<comment type="caution">
    <text evidence="10">The sequence shown here is derived from an EMBL/GenBank/DDBJ whole genome shotgun (WGS) entry which is preliminary data.</text>
</comment>
<evidence type="ECO:0000313" key="11">
    <source>
        <dbReference type="Proteomes" id="UP001498398"/>
    </source>
</evidence>
<dbReference type="PANTHER" id="PTHR13457:SF1">
    <property type="entry name" value="HEAT REPEAT-CONTAINING PROTEIN 1"/>
    <property type="match status" value="1"/>
</dbReference>
<dbReference type="InterPro" id="IPR012954">
    <property type="entry name" value="BP28_C_dom"/>
</dbReference>
<protein>
    <recommendedName>
        <fullName evidence="3 8">U3 small nucleolar RNA-associated protein 10</fullName>
    </recommendedName>
</protein>
<dbReference type="SMART" id="SM01036">
    <property type="entry name" value="BP28CT"/>
    <property type="match status" value="1"/>
</dbReference>
<dbReference type="InterPro" id="IPR056473">
    <property type="entry name" value="HEAT_Utp10/HEAT1"/>
</dbReference>
<evidence type="ECO:0000256" key="6">
    <source>
        <dbReference type="ARBA" id="ARBA00023242"/>
    </source>
</evidence>
<dbReference type="PANTHER" id="PTHR13457">
    <property type="entry name" value="BAP28"/>
    <property type="match status" value="1"/>
</dbReference>
<feature type="domain" description="BP28 C-terminal" evidence="9">
    <location>
        <begin position="1781"/>
        <end position="1912"/>
    </location>
</feature>
<dbReference type="EMBL" id="JBANRG010000061">
    <property type="protein sequence ID" value="KAK7441842.1"/>
    <property type="molecule type" value="Genomic_DNA"/>
</dbReference>
<dbReference type="Pfam" id="PF12397">
    <property type="entry name" value="U3snoRNP10"/>
    <property type="match status" value="1"/>
</dbReference>
<dbReference type="Pfam" id="PF23243">
    <property type="entry name" value="HEAT_HEATR1"/>
    <property type="match status" value="1"/>
</dbReference>
<gene>
    <name evidence="10" type="primary">UTP10</name>
    <name evidence="10" type="ORF">VKT23_016503</name>
</gene>
<dbReference type="InterPro" id="IPR022125">
    <property type="entry name" value="U3snoRNP10_N"/>
</dbReference>
<evidence type="ECO:0000259" key="9">
    <source>
        <dbReference type="SMART" id="SM01036"/>
    </source>
</evidence>
<evidence type="ECO:0000256" key="1">
    <source>
        <dbReference type="ARBA" id="ARBA00004604"/>
    </source>
</evidence>
<dbReference type="InterPro" id="IPR040191">
    <property type="entry name" value="UTP10"/>
</dbReference>
<dbReference type="Pfam" id="PF08146">
    <property type="entry name" value="BP28CT"/>
    <property type="match status" value="1"/>
</dbReference>
<evidence type="ECO:0000256" key="5">
    <source>
        <dbReference type="ARBA" id="ARBA00022552"/>
    </source>
</evidence>
<comment type="subunit">
    <text evidence="8">Component of the ribosomal small subunit (SSU) processome.</text>
</comment>
<keyword evidence="7 8" id="KW-0687">Ribonucleoprotein</keyword>
<evidence type="ECO:0000256" key="2">
    <source>
        <dbReference type="ARBA" id="ARBA00010559"/>
    </source>
</evidence>